<feature type="transmembrane region" description="Helical" evidence="5">
    <location>
        <begin position="156"/>
        <end position="176"/>
    </location>
</feature>
<evidence type="ECO:0000313" key="6">
    <source>
        <dbReference type="EMBL" id="AVG23447.1"/>
    </source>
</evidence>
<organism evidence="6 7">
    <name type="scientific">Pontimonas salivibrio</name>
    <dbReference type="NCBI Taxonomy" id="1159327"/>
    <lineage>
        <taxon>Bacteria</taxon>
        <taxon>Bacillati</taxon>
        <taxon>Actinomycetota</taxon>
        <taxon>Actinomycetes</taxon>
        <taxon>Micrococcales</taxon>
        <taxon>Microbacteriaceae</taxon>
        <taxon>Pontimonas</taxon>
    </lineage>
</organism>
<dbReference type="GO" id="GO:0016020">
    <property type="term" value="C:membrane"/>
    <property type="evidence" value="ECO:0007669"/>
    <property type="project" value="UniProtKB-SubCell"/>
</dbReference>
<dbReference type="Proteomes" id="UP000243077">
    <property type="component" value="Chromosome"/>
</dbReference>
<protein>
    <submittedName>
        <fullName evidence="6">4-hydroxybenzoate polyprenyltransferase</fullName>
    </submittedName>
</protein>
<keyword evidence="6" id="KW-0808">Transferase</keyword>
<evidence type="ECO:0000256" key="3">
    <source>
        <dbReference type="ARBA" id="ARBA00022989"/>
    </source>
</evidence>
<name>A0A2L2BP75_9MICO</name>
<dbReference type="CDD" id="cd13956">
    <property type="entry name" value="PT_UbiA"/>
    <property type="match status" value="1"/>
</dbReference>
<feature type="transmembrane region" description="Helical" evidence="5">
    <location>
        <begin position="251"/>
        <end position="271"/>
    </location>
</feature>
<dbReference type="InterPro" id="IPR000537">
    <property type="entry name" value="UbiA_prenyltransferase"/>
</dbReference>
<reference evidence="6 7" key="1">
    <citation type="submission" date="2018-02" db="EMBL/GenBank/DDBJ databases">
        <title>Complete genome of the streamlined marine actinobacterium Pontimonas salivibrio CL-TW6 adapted to coastal planktonic lifestype.</title>
        <authorList>
            <person name="Cho B.C."/>
            <person name="Hardies S.C."/>
            <person name="Jang G.I."/>
            <person name="Hwang C.Y."/>
        </authorList>
    </citation>
    <scope>NUCLEOTIDE SEQUENCE [LARGE SCALE GENOMIC DNA]</scope>
    <source>
        <strain evidence="6 7">CL-TW6</strain>
    </source>
</reference>
<gene>
    <name evidence="6" type="ORF">C3B54_11453</name>
</gene>
<dbReference type="Gene3D" id="1.10.357.140">
    <property type="entry name" value="UbiA prenyltransferase"/>
    <property type="match status" value="1"/>
</dbReference>
<dbReference type="InterPro" id="IPR044878">
    <property type="entry name" value="UbiA_sf"/>
</dbReference>
<sequence>MRTLSAIIRSSHPGPTLAVTTLSLLLALAFNLPAGNAAWIVIAVLLNQVAVGVSNDVVDVARDRRAGRKDKPIAAGEITLATARWAVVIAGTLSLGLSAWVHPIVGLWQAVFLASGLAYNFGLKATVFSALTYATGFGSLPILVSMGAEPAAWPPLWVVVVGASLGVSAHFANVLPDGDTDRLEGVRGLPQRLSRPVAAAVIVVLTVLSSVMLITGGGSGALITTVLAGIIASSIAIWAGLLALWPGSTIWPFRLSMLAALVLALGLVGAISG</sequence>
<dbReference type="AlphaFoldDB" id="A0A2L2BP75"/>
<keyword evidence="4 5" id="KW-0472">Membrane</keyword>
<accession>A0A2L2BP75</accession>
<feature type="transmembrane region" description="Helical" evidence="5">
    <location>
        <begin position="121"/>
        <end position="144"/>
    </location>
</feature>
<dbReference type="EMBL" id="CP026923">
    <property type="protein sequence ID" value="AVG23447.1"/>
    <property type="molecule type" value="Genomic_DNA"/>
</dbReference>
<feature type="transmembrane region" description="Helical" evidence="5">
    <location>
        <begin position="78"/>
        <end position="101"/>
    </location>
</feature>
<comment type="subcellular location">
    <subcellularLocation>
        <location evidence="1">Membrane</location>
        <topology evidence="1">Multi-pass membrane protein</topology>
    </subcellularLocation>
</comment>
<keyword evidence="3 5" id="KW-1133">Transmembrane helix</keyword>
<dbReference type="GO" id="GO:0016765">
    <property type="term" value="F:transferase activity, transferring alkyl or aryl (other than methyl) groups"/>
    <property type="evidence" value="ECO:0007669"/>
    <property type="project" value="InterPro"/>
</dbReference>
<dbReference type="Pfam" id="PF01040">
    <property type="entry name" value="UbiA"/>
    <property type="match status" value="1"/>
</dbReference>
<feature type="transmembrane region" description="Helical" evidence="5">
    <location>
        <begin position="221"/>
        <end position="245"/>
    </location>
</feature>
<proteinExistence type="predicted"/>
<feature type="transmembrane region" description="Helical" evidence="5">
    <location>
        <begin position="196"/>
        <end position="214"/>
    </location>
</feature>
<dbReference type="KEGG" id="psai:C3B54_11453"/>
<evidence type="ECO:0000256" key="2">
    <source>
        <dbReference type="ARBA" id="ARBA00022692"/>
    </source>
</evidence>
<evidence type="ECO:0000256" key="1">
    <source>
        <dbReference type="ARBA" id="ARBA00004141"/>
    </source>
</evidence>
<evidence type="ECO:0000256" key="5">
    <source>
        <dbReference type="SAM" id="Phobius"/>
    </source>
</evidence>
<keyword evidence="2 5" id="KW-0812">Transmembrane</keyword>
<keyword evidence="7" id="KW-1185">Reference proteome</keyword>
<evidence type="ECO:0000256" key="4">
    <source>
        <dbReference type="ARBA" id="ARBA00023136"/>
    </source>
</evidence>
<evidence type="ECO:0000313" key="7">
    <source>
        <dbReference type="Proteomes" id="UP000243077"/>
    </source>
</evidence>